<comment type="caution">
    <text evidence="9">The sequence shown here is derived from an EMBL/GenBank/DDBJ whole genome shotgun (WGS) entry which is preliminary data.</text>
</comment>
<dbReference type="InterPro" id="IPR058240">
    <property type="entry name" value="rSAM_sf"/>
</dbReference>
<reference evidence="10" key="1">
    <citation type="journal article" date="2014" name="Int. J. Syst. Evol. Microbiol.">
        <title>Complete genome of a new Firmicutes species belonging to the dominant human colonic microbiota ('Ruminococcus bicirculans') reveals two chromosomes and a selective capacity to utilize plant glucans.</title>
        <authorList>
            <consortium name="NISC Comparative Sequencing Program"/>
            <person name="Wegmann U."/>
            <person name="Louis P."/>
            <person name="Goesmann A."/>
            <person name="Henrissat B."/>
            <person name="Duncan S.H."/>
            <person name="Flint H.J."/>
        </authorList>
    </citation>
    <scope>NUCLEOTIDE SEQUENCE</scope>
    <source>
        <strain evidence="10">NBRC 107715</strain>
    </source>
</reference>
<evidence type="ECO:0000256" key="4">
    <source>
        <dbReference type="ARBA" id="ARBA00023004"/>
    </source>
</evidence>
<accession>A0A512J9W5</accession>
<dbReference type="PANTHER" id="PTHR43409:SF16">
    <property type="entry name" value="SLR0320 PROTEIN"/>
    <property type="match status" value="1"/>
</dbReference>
<keyword evidence="3" id="KW-0479">Metal-binding</keyword>
<evidence type="ECO:0000256" key="3">
    <source>
        <dbReference type="ARBA" id="ARBA00022723"/>
    </source>
</evidence>
<dbReference type="PANTHER" id="PTHR43409">
    <property type="entry name" value="ANAEROBIC MAGNESIUM-PROTOPORPHYRIN IX MONOMETHYL ESTER CYCLASE-RELATED"/>
    <property type="match status" value="1"/>
</dbReference>
<evidence type="ECO:0000259" key="8">
    <source>
        <dbReference type="PROSITE" id="PS51918"/>
    </source>
</evidence>
<reference evidence="9 11" key="3">
    <citation type="submission" date="2019-07" db="EMBL/GenBank/DDBJ databases">
        <title>Whole genome shotgun sequence of Methylobacterium oxalidis NBRC 107715.</title>
        <authorList>
            <person name="Hosoyama A."/>
            <person name="Uohara A."/>
            <person name="Ohji S."/>
            <person name="Ichikawa N."/>
        </authorList>
    </citation>
    <scope>NUCLEOTIDE SEQUENCE [LARGE SCALE GENOMIC DNA]</scope>
    <source>
        <strain evidence="9 11">NBRC 107715</strain>
    </source>
</reference>
<dbReference type="GO" id="GO:0046872">
    <property type="term" value="F:metal ion binding"/>
    <property type="evidence" value="ECO:0007669"/>
    <property type="project" value="UniProtKB-KW"/>
</dbReference>
<dbReference type="Pfam" id="PF02310">
    <property type="entry name" value="B12-binding"/>
    <property type="match status" value="1"/>
</dbReference>
<dbReference type="InterPro" id="IPR006158">
    <property type="entry name" value="Cobalamin-bd"/>
</dbReference>
<dbReference type="InterPro" id="IPR006638">
    <property type="entry name" value="Elp3/MiaA/NifB-like_rSAM"/>
</dbReference>
<dbReference type="Proteomes" id="UP000321960">
    <property type="component" value="Unassembled WGS sequence"/>
</dbReference>
<dbReference type="InterPro" id="IPR023404">
    <property type="entry name" value="rSAM_horseshoe"/>
</dbReference>
<dbReference type="Gene3D" id="3.40.50.280">
    <property type="entry name" value="Cobalamin-binding domain"/>
    <property type="match status" value="1"/>
</dbReference>
<feature type="domain" description="B12-binding" evidence="7">
    <location>
        <begin position="11"/>
        <end position="157"/>
    </location>
</feature>
<keyword evidence="12" id="KW-1185">Reference proteome</keyword>
<evidence type="ECO:0000256" key="6">
    <source>
        <dbReference type="SAM" id="MobiDB-lite"/>
    </source>
</evidence>
<dbReference type="SUPFAM" id="SSF102114">
    <property type="entry name" value="Radical SAM enzymes"/>
    <property type="match status" value="1"/>
</dbReference>
<dbReference type="OrthoDB" id="9801424at2"/>
<dbReference type="PROSITE" id="PS51332">
    <property type="entry name" value="B12_BINDING"/>
    <property type="match status" value="1"/>
</dbReference>
<comment type="cofactor">
    <cofactor evidence="1">
        <name>[4Fe-4S] cluster</name>
        <dbReference type="ChEBI" id="CHEBI:49883"/>
    </cofactor>
</comment>
<evidence type="ECO:0000256" key="5">
    <source>
        <dbReference type="ARBA" id="ARBA00023014"/>
    </source>
</evidence>
<dbReference type="AlphaFoldDB" id="A0A512J9W5"/>
<dbReference type="PROSITE" id="PS51918">
    <property type="entry name" value="RADICAL_SAM"/>
    <property type="match status" value="1"/>
</dbReference>
<feature type="domain" description="Radical SAM core" evidence="8">
    <location>
        <begin position="195"/>
        <end position="412"/>
    </location>
</feature>
<keyword evidence="4" id="KW-0408">Iron</keyword>
<organism evidence="9 11">
    <name type="scientific">Methylobacterium oxalidis</name>
    <dbReference type="NCBI Taxonomy" id="944322"/>
    <lineage>
        <taxon>Bacteria</taxon>
        <taxon>Pseudomonadati</taxon>
        <taxon>Pseudomonadota</taxon>
        <taxon>Alphaproteobacteria</taxon>
        <taxon>Hyphomicrobiales</taxon>
        <taxon>Methylobacteriaceae</taxon>
        <taxon>Methylobacterium</taxon>
    </lineage>
</organism>
<keyword evidence="2" id="KW-0949">S-adenosyl-L-methionine</keyword>
<protein>
    <submittedName>
        <fullName evidence="9">Uncharacterized protein</fullName>
    </submittedName>
</protein>
<dbReference type="CDD" id="cd01335">
    <property type="entry name" value="Radical_SAM"/>
    <property type="match status" value="1"/>
</dbReference>
<dbReference type="EMBL" id="BJZU01000121">
    <property type="protein sequence ID" value="GEP06760.1"/>
    <property type="molecule type" value="Genomic_DNA"/>
</dbReference>
<dbReference type="RefSeq" id="WP_147028275.1">
    <property type="nucleotide sequence ID" value="NZ_BJZU01000121.1"/>
</dbReference>
<dbReference type="SFLD" id="SFLDG01082">
    <property type="entry name" value="B12-binding_domain_containing"/>
    <property type="match status" value="1"/>
</dbReference>
<dbReference type="GO" id="GO:0051536">
    <property type="term" value="F:iron-sulfur cluster binding"/>
    <property type="evidence" value="ECO:0007669"/>
    <property type="project" value="UniProtKB-KW"/>
</dbReference>
<dbReference type="InterPro" id="IPR051198">
    <property type="entry name" value="BchE-like"/>
</dbReference>
<reference evidence="10" key="4">
    <citation type="submission" date="2023-01" db="EMBL/GenBank/DDBJ databases">
        <title>Draft genome sequence of Methylobacterium oxalidis strain NBRC 107715.</title>
        <authorList>
            <person name="Sun Q."/>
            <person name="Mori K."/>
        </authorList>
    </citation>
    <scope>NUCLEOTIDE SEQUENCE</scope>
    <source>
        <strain evidence="10">NBRC 107715</strain>
    </source>
</reference>
<gene>
    <name evidence="10" type="ORF">GCM10007888_63530</name>
    <name evidence="9" type="ORF">MOX02_47980</name>
</gene>
<dbReference type="SMART" id="SM00729">
    <property type="entry name" value="Elp3"/>
    <property type="match status" value="1"/>
</dbReference>
<evidence type="ECO:0000313" key="10">
    <source>
        <dbReference type="EMBL" id="GLS67968.1"/>
    </source>
</evidence>
<keyword evidence="5" id="KW-0411">Iron-sulfur</keyword>
<evidence type="ECO:0000313" key="11">
    <source>
        <dbReference type="Proteomes" id="UP000321960"/>
    </source>
</evidence>
<dbReference type="GO" id="GO:0003824">
    <property type="term" value="F:catalytic activity"/>
    <property type="evidence" value="ECO:0007669"/>
    <property type="project" value="InterPro"/>
</dbReference>
<dbReference type="InterPro" id="IPR007197">
    <property type="entry name" value="rSAM"/>
</dbReference>
<name>A0A512J9W5_9HYPH</name>
<evidence type="ECO:0000313" key="12">
    <source>
        <dbReference type="Proteomes" id="UP001156856"/>
    </source>
</evidence>
<dbReference type="SFLD" id="SFLDS00029">
    <property type="entry name" value="Radical_SAM"/>
    <property type="match status" value="1"/>
</dbReference>
<proteinExistence type="predicted"/>
<evidence type="ECO:0000256" key="1">
    <source>
        <dbReference type="ARBA" id="ARBA00001966"/>
    </source>
</evidence>
<dbReference type="Pfam" id="PF04055">
    <property type="entry name" value="Radical_SAM"/>
    <property type="match status" value="1"/>
</dbReference>
<reference evidence="12" key="2">
    <citation type="journal article" date="2019" name="Int. J. Syst. Evol. Microbiol.">
        <title>The Global Catalogue of Microorganisms (GCM) 10K type strain sequencing project: providing services to taxonomists for standard genome sequencing and annotation.</title>
        <authorList>
            <consortium name="The Broad Institute Genomics Platform"/>
            <consortium name="The Broad Institute Genome Sequencing Center for Infectious Disease"/>
            <person name="Wu L."/>
            <person name="Ma J."/>
        </authorList>
    </citation>
    <scope>NUCLEOTIDE SEQUENCE [LARGE SCALE GENOMIC DNA]</scope>
    <source>
        <strain evidence="12">NBRC 107715</strain>
    </source>
</reference>
<sequence>MSGPHSPARRRIALVCLTPRPDADELGTLRLPSFGIRRIHAALTSDPDLAGARVALIDRRADDVEGTVAEILALEPDLVGFSIYVWSAPSLVEVARRLRRERPSLAIVFGGPSARTAFFDLEPYAPAHAYLDAVVEGDGEEIIRDIAGLPDFGRAAWEGVRGLALPGADGWLRTARRPQIAPLDRIASPYAQGLMPRGGVAYLETFRGCPLSCRFCEWGSKENAKAAFSAEYIARELDAFRAHEAPAVFLLDAGLNLNIGAFRNLRLANQRSGFLRESLFWAEIYPSIVRDEHLAFIEEIGTAYLGVGMQSMDPAVLRLHDRPSDSPRFEAAVRALARVTNIELQIIAVLPGDTPAGFRRTLDYALSLPATVRVYHCLVLPDALLTRSRPEWDVRFDPVTMAMRSCAGWSEEAVAEVRAEVRARALAAGGKAGAYWWSFPRRDAARRTAPPPSPDEARPSWRRARTP</sequence>
<dbReference type="Proteomes" id="UP001156856">
    <property type="component" value="Unassembled WGS sequence"/>
</dbReference>
<feature type="region of interest" description="Disordered" evidence="6">
    <location>
        <begin position="444"/>
        <end position="467"/>
    </location>
</feature>
<evidence type="ECO:0000259" key="7">
    <source>
        <dbReference type="PROSITE" id="PS51332"/>
    </source>
</evidence>
<evidence type="ECO:0000256" key="2">
    <source>
        <dbReference type="ARBA" id="ARBA00022691"/>
    </source>
</evidence>
<dbReference type="Gene3D" id="3.80.30.20">
    <property type="entry name" value="tm_1862 like domain"/>
    <property type="match status" value="1"/>
</dbReference>
<dbReference type="GO" id="GO:0031419">
    <property type="term" value="F:cobalamin binding"/>
    <property type="evidence" value="ECO:0007669"/>
    <property type="project" value="InterPro"/>
</dbReference>
<evidence type="ECO:0000313" key="9">
    <source>
        <dbReference type="EMBL" id="GEP06760.1"/>
    </source>
</evidence>
<dbReference type="EMBL" id="BSPK01000118">
    <property type="protein sequence ID" value="GLS67968.1"/>
    <property type="molecule type" value="Genomic_DNA"/>
</dbReference>
<dbReference type="GO" id="GO:0005829">
    <property type="term" value="C:cytosol"/>
    <property type="evidence" value="ECO:0007669"/>
    <property type="project" value="TreeGrafter"/>
</dbReference>